<evidence type="ECO:0000313" key="1">
    <source>
        <dbReference type="EMBL" id="EGV92117.1"/>
    </source>
</evidence>
<dbReference type="EMBL" id="JH000762">
    <property type="protein sequence ID" value="EGV92117.1"/>
    <property type="molecule type" value="Genomic_DNA"/>
</dbReference>
<accession>G3HV87</accession>
<dbReference type="AlphaFoldDB" id="G3HV87"/>
<dbReference type="Proteomes" id="UP000001075">
    <property type="component" value="Unassembled WGS sequence"/>
</dbReference>
<dbReference type="InParanoid" id="G3HV87"/>
<reference evidence="2" key="1">
    <citation type="journal article" date="2011" name="Nat. Biotechnol.">
        <title>The genomic sequence of the Chinese hamster ovary (CHO)-K1 cell line.</title>
        <authorList>
            <person name="Xu X."/>
            <person name="Nagarajan H."/>
            <person name="Lewis N.E."/>
            <person name="Pan S."/>
            <person name="Cai Z."/>
            <person name="Liu X."/>
            <person name="Chen W."/>
            <person name="Xie M."/>
            <person name="Wang W."/>
            <person name="Hammond S."/>
            <person name="Andersen M.R."/>
            <person name="Neff N."/>
            <person name="Passarelli B."/>
            <person name="Koh W."/>
            <person name="Fan H.C."/>
            <person name="Wang J."/>
            <person name="Gui Y."/>
            <person name="Lee K.H."/>
            <person name="Betenbaugh M.J."/>
            <person name="Quake S.R."/>
            <person name="Famili I."/>
            <person name="Palsson B.O."/>
            <person name="Wang J."/>
        </authorList>
    </citation>
    <scope>NUCLEOTIDE SEQUENCE [LARGE SCALE GENOMIC DNA]</scope>
    <source>
        <strain evidence="2">CHO K1 cell line</strain>
    </source>
</reference>
<name>G3HV87_CRIGR</name>
<organism evidence="1 2">
    <name type="scientific">Cricetulus griseus</name>
    <name type="common">Chinese hamster</name>
    <name type="synonym">Cricetulus barabensis griseus</name>
    <dbReference type="NCBI Taxonomy" id="10029"/>
    <lineage>
        <taxon>Eukaryota</taxon>
        <taxon>Metazoa</taxon>
        <taxon>Chordata</taxon>
        <taxon>Craniata</taxon>
        <taxon>Vertebrata</taxon>
        <taxon>Euteleostomi</taxon>
        <taxon>Mammalia</taxon>
        <taxon>Eutheria</taxon>
        <taxon>Euarchontoglires</taxon>
        <taxon>Glires</taxon>
        <taxon>Rodentia</taxon>
        <taxon>Myomorpha</taxon>
        <taxon>Muroidea</taxon>
        <taxon>Cricetidae</taxon>
        <taxon>Cricetinae</taxon>
        <taxon>Cricetulus</taxon>
    </lineage>
</organism>
<sequence length="60" mass="6859">MSSLYSNKQSRQEQFLAQIANLAMLKVNSIMSFFDAHLPLRHNWCAKSSCVSLSRKTLKV</sequence>
<evidence type="ECO:0000313" key="2">
    <source>
        <dbReference type="Proteomes" id="UP000001075"/>
    </source>
</evidence>
<gene>
    <name evidence="1" type="ORF">I79_014865</name>
</gene>
<proteinExistence type="predicted"/>
<protein>
    <submittedName>
        <fullName evidence="1">Uncharacterized protein</fullName>
    </submittedName>
</protein>